<evidence type="ECO:0000313" key="1">
    <source>
        <dbReference type="EMBL" id="WAJ28284.1"/>
    </source>
</evidence>
<name>A0ACD4NN37_9HYPH</name>
<reference evidence="1" key="1">
    <citation type="submission" date="2022-11" db="EMBL/GenBank/DDBJ databases">
        <title>beta-Carotene-producing bacterium, Jeongeuplla avenae sp. nov., alleviates the salt stress of Arabidopsis seedlings.</title>
        <authorList>
            <person name="Jiang L."/>
            <person name="Lee J."/>
        </authorList>
    </citation>
    <scope>NUCLEOTIDE SEQUENCE</scope>
    <source>
        <strain evidence="1">DY_R2A_6</strain>
    </source>
</reference>
<accession>A0ACD4NN37</accession>
<proteinExistence type="predicted"/>
<keyword evidence="2" id="KW-1185">Reference proteome</keyword>
<protein>
    <submittedName>
        <fullName evidence="1">Methyl-accepting chemotaxis protein</fullName>
    </submittedName>
</protein>
<dbReference type="EMBL" id="CP113520">
    <property type="protein sequence ID" value="WAJ28284.1"/>
    <property type="molecule type" value="Genomic_DNA"/>
</dbReference>
<dbReference type="Proteomes" id="UP001163223">
    <property type="component" value="Chromosome"/>
</dbReference>
<evidence type="ECO:0000313" key="2">
    <source>
        <dbReference type="Proteomes" id="UP001163223"/>
    </source>
</evidence>
<gene>
    <name evidence="1" type="ORF">OXU80_26285</name>
</gene>
<organism evidence="1 2">
    <name type="scientific">Antarcticirhabdus aurantiaca</name>
    <dbReference type="NCBI Taxonomy" id="2606717"/>
    <lineage>
        <taxon>Bacteria</taxon>
        <taxon>Pseudomonadati</taxon>
        <taxon>Pseudomonadota</taxon>
        <taxon>Alphaproteobacteria</taxon>
        <taxon>Hyphomicrobiales</taxon>
        <taxon>Aurantimonadaceae</taxon>
        <taxon>Antarcticirhabdus</taxon>
    </lineage>
</organism>
<sequence length="700" mass="73142">MRLTVTTKILVAAAASITLTVGATMSFIAYEAIGQAGEMVATATHSEAQAMAGIITTPVVELAGAARSMANSIGERHAFGDRDRKALGLSLRPNLVDHPLSVGSWFMEADDRPFDGQTITDVAELGADKDGYFNPIWTRTPDGAVAYGAYDNTYQDSFWRLPAETRKGAATPPYLDTSAEQPQLMFSVVFPVMSGDTFLGVSGIDIGLGKISEKLADVRPFGSGRVTLLSGDGSWIAHPDATRLTKPYGSEAGAEALAAALSDGKPHTAEGMFDTLSEAAERTFLPFDLPGLNARWVVAVDVPLSVATGPVRDQIWTMVAGGIAILISTLVLLALIIDRVVRRPVARAVRLADAIGAGDVSQRAAATSADELGDLLRSMNTMSAKLSEIVGDVLGSAAQVASGSRQSAATAEQLSSGSTEQAAASEETSAAVEEMTANVRQNAENAAQAETIAAQSATSAEKSQAAITGSLEAMRSIAERVRVVQEIARQTDLLALNAAIEAARAGAHGKGFAVVASEVRKLAERSQQAAAEIGEMSISTLQISEEAGREFDRLLPDIRRTAELISEISAACREQSIGIEQINQAVVQLDQVTQANAGAANEMTATAEALSGEAVSLNERAAFFKLDTARGMGSVMAPGAPARRPDAPLRAGAAPRQDVRALQARAVNFQPARRPADPARGAALDSDGGRDEAGFVRMSG</sequence>